<evidence type="ECO:0008006" key="4">
    <source>
        <dbReference type="Google" id="ProtNLM"/>
    </source>
</evidence>
<feature type="transmembrane region" description="Helical" evidence="1">
    <location>
        <begin position="117"/>
        <end position="137"/>
    </location>
</feature>
<dbReference type="Proteomes" id="UP000633365">
    <property type="component" value="Unassembled WGS sequence"/>
</dbReference>
<keyword evidence="1" id="KW-0812">Transmembrane</keyword>
<dbReference type="AlphaFoldDB" id="A0A934WQQ1"/>
<sequence>MALKTANIPKPVKLCALTVILVFVYLVIAIPFKVMSVIPGFTDIRPVMLLKPVFGIFFGIPGCLAFAIGNLIGDIMSDSLRWSSIAGFAANFLGPFVFYAFWRWISKEPFSLRTGKSLLKMTAVVIVSSVIEALIITPAVKLIYPDIDFGLFALMVMINGTVFPLFLGIPLMILMQEELHMKPICHKNNVDR</sequence>
<accession>A0A934WQQ1</accession>
<organism evidence="2 3">
    <name type="scientific">Ruminococcus difficilis</name>
    <dbReference type="NCBI Taxonomy" id="2763069"/>
    <lineage>
        <taxon>Bacteria</taxon>
        <taxon>Bacillati</taxon>
        <taxon>Bacillota</taxon>
        <taxon>Clostridia</taxon>
        <taxon>Eubacteriales</taxon>
        <taxon>Oscillospiraceae</taxon>
        <taxon>Ruminococcus</taxon>
    </lineage>
</organism>
<feature type="transmembrane region" description="Helical" evidence="1">
    <location>
        <begin position="12"/>
        <end position="32"/>
    </location>
</feature>
<evidence type="ECO:0000313" key="3">
    <source>
        <dbReference type="Proteomes" id="UP000633365"/>
    </source>
</evidence>
<evidence type="ECO:0000256" key="1">
    <source>
        <dbReference type="SAM" id="Phobius"/>
    </source>
</evidence>
<feature type="transmembrane region" description="Helical" evidence="1">
    <location>
        <begin position="149"/>
        <end position="173"/>
    </location>
</feature>
<comment type="caution">
    <text evidence="2">The sequence shown here is derived from an EMBL/GenBank/DDBJ whole genome shotgun (WGS) entry which is preliminary data.</text>
</comment>
<feature type="transmembrane region" description="Helical" evidence="1">
    <location>
        <begin position="85"/>
        <end position="105"/>
    </location>
</feature>
<keyword evidence="3" id="KW-1185">Reference proteome</keyword>
<keyword evidence="1" id="KW-0472">Membrane</keyword>
<keyword evidence="1" id="KW-1133">Transmembrane helix</keyword>
<name>A0A934WQQ1_9FIRM</name>
<dbReference type="EMBL" id="JAEQMG010000061">
    <property type="protein sequence ID" value="MBK6088493.1"/>
    <property type="molecule type" value="Genomic_DNA"/>
</dbReference>
<feature type="transmembrane region" description="Helical" evidence="1">
    <location>
        <begin position="52"/>
        <end position="73"/>
    </location>
</feature>
<protein>
    <recommendedName>
        <fullName evidence="4">QueT transporter family protein</fullName>
    </recommendedName>
</protein>
<reference evidence="2" key="1">
    <citation type="submission" date="2021-01" db="EMBL/GenBank/DDBJ databases">
        <title>Genome public.</title>
        <authorList>
            <person name="Liu C."/>
            <person name="Sun Q."/>
        </authorList>
    </citation>
    <scope>NUCLEOTIDE SEQUENCE</scope>
    <source>
        <strain evidence="2">M6</strain>
    </source>
</reference>
<proteinExistence type="predicted"/>
<dbReference type="RefSeq" id="WP_201427387.1">
    <property type="nucleotide sequence ID" value="NZ_JAEQMG010000061.1"/>
</dbReference>
<evidence type="ECO:0000313" key="2">
    <source>
        <dbReference type="EMBL" id="MBK6088493.1"/>
    </source>
</evidence>
<gene>
    <name evidence="2" type="ORF">JKK62_07460</name>
</gene>